<evidence type="ECO:0000256" key="4">
    <source>
        <dbReference type="ARBA" id="ARBA00022857"/>
    </source>
</evidence>
<dbReference type="SUPFAM" id="SSF53335">
    <property type="entry name" value="S-adenosyl-L-methionine-dependent methyltransferases"/>
    <property type="match status" value="1"/>
</dbReference>
<dbReference type="Gene3D" id="3.40.366.10">
    <property type="entry name" value="Malonyl-Coenzyme A Acyl Carrier Protein, domain 2"/>
    <property type="match status" value="1"/>
</dbReference>
<accession>A0A194WWS0</accession>
<dbReference type="SUPFAM" id="SSF51735">
    <property type="entry name" value="NAD(P)-binding Rossmann-fold domains"/>
    <property type="match status" value="1"/>
</dbReference>
<dbReference type="InterPro" id="IPR042104">
    <property type="entry name" value="PKS_dehydratase_sf"/>
</dbReference>
<dbReference type="GO" id="GO:1901336">
    <property type="term" value="P:lactone biosynthetic process"/>
    <property type="evidence" value="ECO:0007669"/>
    <property type="project" value="UniProtKB-ARBA"/>
</dbReference>
<dbReference type="InterPro" id="IPR020843">
    <property type="entry name" value="ER"/>
</dbReference>
<dbReference type="InterPro" id="IPR016036">
    <property type="entry name" value="Malonyl_transacylase_ACP-bd"/>
</dbReference>
<keyword evidence="3" id="KW-0808">Transferase</keyword>
<dbReference type="Pfam" id="PF14765">
    <property type="entry name" value="PS-DH"/>
    <property type="match status" value="1"/>
</dbReference>
<feature type="domain" description="Carrier" evidence="8">
    <location>
        <begin position="1833"/>
        <end position="1910"/>
    </location>
</feature>
<proteinExistence type="predicted"/>
<dbReference type="GO" id="GO:0031177">
    <property type="term" value="F:phosphopantetheine binding"/>
    <property type="evidence" value="ECO:0007669"/>
    <property type="project" value="InterPro"/>
</dbReference>
<keyword evidence="6" id="KW-0012">Acyltransferase</keyword>
<dbReference type="InterPro" id="IPR049900">
    <property type="entry name" value="PKS_mFAS_DH"/>
</dbReference>
<dbReference type="PROSITE" id="PS52019">
    <property type="entry name" value="PKS_MFAS_DH"/>
    <property type="match status" value="1"/>
</dbReference>
<dbReference type="GO" id="GO:0044550">
    <property type="term" value="P:secondary metabolite biosynthetic process"/>
    <property type="evidence" value="ECO:0007669"/>
    <property type="project" value="UniProtKB-ARBA"/>
</dbReference>
<dbReference type="InParanoid" id="A0A194WWS0"/>
<dbReference type="Gene3D" id="1.10.1200.10">
    <property type="entry name" value="ACP-like"/>
    <property type="match status" value="1"/>
</dbReference>
<dbReference type="SMART" id="SM00829">
    <property type="entry name" value="PKS_ER"/>
    <property type="match status" value="1"/>
</dbReference>
<keyword evidence="4" id="KW-0521">NADP</keyword>
<dbReference type="GO" id="GO:0016491">
    <property type="term" value="F:oxidoreductase activity"/>
    <property type="evidence" value="ECO:0007669"/>
    <property type="project" value="InterPro"/>
</dbReference>
<dbReference type="InterPro" id="IPR016035">
    <property type="entry name" value="Acyl_Trfase/lysoPLipase"/>
</dbReference>
<protein>
    <submittedName>
        <fullName evidence="10">Uncharacterized protein</fullName>
    </submittedName>
</protein>
<dbReference type="InterPro" id="IPR013154">
    <property type="entry name" value="ADH-like_N"/>
</dbReference>
<feature type="active site" description="Proton acceptor; for dehydratase activity" evidence="7">
    <location>
        <position position="458"/>
    </location>
</feature>
<dbReference type="CDD" id="cd05195">
    <property type="entry name" value="enoyl_red"/>
    <property type="match status" value="1"/>
</dbReference>
<evidence type="ECO:0000256" key="7">
    <source>
        <dbReference type="PROSITE-ProRule" id="PRU01363"/>
    </source>
</evidence>
<dbReference type="Pfam" id="PF23114">
    <property type="entry name" value="NAD-bd_HRPKS_sdrA"/>
    <property type="match status" value="1"/>
</dbReference>
<dbReference type="Pfam" id="PF08240">
    <property type="entry name" value="ADH_N"/>
    <property type="match status" value="1"/>
</dbReference>
<keyword evidence="1" id="KW-0596">Phosphopantetheine</keyword>
<dbReference type="KEGG" id="psco:LY89DRAFT_722023"/>
<feature type="domain" description="PKS/mFAS DH" evidence="9">
    <location>
        <begin position="426"/>
        <end position="736"/>
    </location>
</feature>
<dbReference type="InterPro" id="IPR050444">
    <property type="entry name" value="Polyketide_Synthase"/>
</dbReference>
<dbReference type="InterPro" id="IPR036736">
    <property type="entry name" value="ACP-like_sf"/>
</dbReference>
<dbReference type="InterPro" id="IPR049551">
    <property type="entry name" value="PKS_DH_C"/>
</dbReference>
<evidence type="ECO:0000256" key="5">
    <source>
        <dbReference type="ARBA" id="ARBA00023268"/>
    </source>
</evidence>
<dbReference type="SMART" id="SM00827">
    <property type="entry name" value="PKS_AT"/>
    <property type="match status" value="1"/>
</dbReference>
<dbReference type="CDD" id="cd02440">
    <property type="entry name" value="AdoMet_MTases"/>
    <property type="match status" value="1"/>
</dbReference>
<dbReference type="RefSeq" id="XP_018066745.1">
    <property type="nucleotide sequence ID" value="XM_018218696.1"/>
</dbReference>
<evidence type="ECO:0000259" key="9">
    <source>
        <dbReference type="PROSITE" id="PS52019"/>
    </source>
</evidence>
<sequence>MWALDLARCISFAQHQLPYVARKSFSRYSNILIFTGQGAQWHGMARQLLDYPVFLNSIDFSEKLFCSLGSEWSLKDELRRDKPTSNLDKPEISQPICTALQVALVELLGSWNVHPTAVVGHSSGEIAAAYCAGALSREAALTIAYYRGIHCALLLSSSLQCGAMLAVGLSEAAIAPYFARVPIEFGQIAVACINSPHSVTLSGSEHGIDFVHGILEQDKIFCRKPRVNLAYHSSSMVHVVPGYLASLQNVPFQQPPLVSKTSRASMFSTVSGEVVQTEYLGRAEYWTHSLTSKVKFSDAVEKMLLGEFESSTELHDWAEVIMIEIGPSAALSRYTKEILAELDLNKASYDTALMKGRSASQTTMELAGRLHYRGYGVDLVAVNASTSEAKSKMLVNLPEYQFNHSKQYWHESRLSKGFRFRRHARHNLLRTPSSDVNALEPQWRNIIRIHENKWVLEHKFNGSHIYPAAGMIVMAVEAVRQVSDPLLVLTGYRLKDVKFVKALVISQSSESVETQIVLRSRSDSIGPKLRGYEFQIFMCSRDEWSEICRGSVRAEYDHVDGEKHDIERFKSSFDAISNSCTVAVDSKQLYHNLETYGFCFGPSFQTLEAVRYSKTGKATASISLQKSACQETQDHVIHPTALDGLFHLTAVAVSQGGSVAIPTMVPTQLRELWISNSLVTGIAEDRLEVCSSLTFKGYREGEFDLLAANPYDNEPRIIVKAYRGTAITGLDIPAPSDNLDMMDKEQISRYCEAKGDGSGTQITDQIDELELACLYFMKETIHSLSEYKVNEANSYLQRYLAWMQYQLERVDTRLISEGNPLFLAGVEHTNEYLRVLENSGPEGRLYITVGSNLMSILQGDVDPLDLLFHGSFAHDFYHSDAFAANYMKLAAYIDLLAYANPNLSVIEVGAGTGAATRQIMKVLSSETGTPRYREYTFTDISLGFFEEARQTFHTQTDWMTFKVLDIEKDPLEQNFKEAAYDLVIAAGVLHATANLDVTLRNTRKLLTPHGKLIMFEPCNLTCLRVPFVFGLLPGWWRATEENRNMGPLLSEDDWHKTLLRNGFTGIDFCLRDSQEPIKHTFSAIFSTASNDYTAPAGIAKITILVSEHSSLQNDLAQGFDSHISALPGTTCEISHLQDIQSNINHSRFFISLLELEQSVFFDLNDQDFVNFKYMVQRSNKVLWITHGGGEHALRPESDIILGLSRSLRSEKSNLNFVTLALEDISSISTAVNNVMKVVKKTLLPLAESNESEYMERNGLMCLSRITEANDLKFNINSKAMTRKPEMKKFGGNSGQGLEVAIESIGLLDSLCFVEDSEFERPLDANEVEIEVKAAGINFKDVMVALGQVPDTHIGFECAGLVARVGLDAELKVGDRVCCIASGALKTYARADIALVHKILDDMPYQHAAALPVVYCTAYYALFDLAHLKSQESVLIHSGAGGVGQAAIQLARSVYANIFVTVANDEKKALLMDLYDIPEDHFFSSRNTSFCQGIHRMTEGKGVDVVLNSLSGEGLSRSWECVAPFGRFIEIGKMDIMSNEKLPMLPFSKNLTFASVDLSIMAVHAIPLMAELLRKVLALASAQPAVITAPTPLHVYPISEIEAAFRYLQSGKNTGKTVVEVHEHDVVPVLPRNRPTWRFDCDSSYMISGGLGGLGRSMTRWMASRGAKNIILPSRSGPVSGVLGNRSQSNYAAGNTYQDAIARHRVSLGQKCVSLDLGMILSVGFAAERVHVTESLKAAGYQGIRESEFLGMLDELCNPSRDLPLLLKFQVITGLTTPQSLKSKGMDEMFWMERPIFRLLHNFERSKISTTANELNDKFDYKTLFRQGGKSIEELGYLVTQSLIMKLAKAVSIPEADIDASKPIYDFGVDSLVAVEIRYWILKEFQTEVAIFNILGSKSIEELGLLVARKSPFLKESITDHQED</sequence>
<dbReference type="SUPFAM" id="SSF50129">
    <property type="entry name" value="GroES-like"/>
    <property type="match status" value="1"/>
</dbReference>
<dbReference type="FunFam" id="3.40.50.720:FF:000209">
    <property type="entry name" value="Polyketide synthase Pks12"/>
    <property type="match status" value="1"/>
</dbReference>
<dbReference type="InterPro" id="IPR001227">
    <property type="entry name" value="Ac_transferase_dom_sf"/>
</dbReference>
<keyword evidence="11" id="KW-1185">Reference proteome</keyword>
<feature type="active site" description="Proton donor; for dehydratase activity" evidence="7">
    <location>
        <position position="643"/>
    </location>
</feature>
<dbReference type="InterPro" id="IPR020806">
    <property type="entry name" value="PKS_PP-bd"/>
</dbReference>
<dbReference type="Gene3D" id="3.90.180.10">
    <property type="entry name" value="Medium-chain alcohol dehydrogenases, catalytic domain"/>
    <property type="match status" value="1"/>
</dbReference>
<dbReference type="Pfam" id="PF23297">
    <property type="entry name" value="ACP_SdgA_C"/>
    <property type="match status" value="1"/>
</dbReference>
<dbReference type="Pfam" id="PF08242">
    <property type="entry name" value="Methyltransf_12"/>
    <property type="match status" value="1"/>
</dbReference>
<dbReference type="OrthoDB" id="329835at2759"/>
<dbReference type="Pfam" id="PF13602">
    <property type="entry name" value="ADH_zinc_N_2"/>
    <property type="match status" value="1"/>
</dbReference>
<organism evidence="10 11">
    <name type="scientific">Mollisia scopiformis</name>
    <name type="common">Conifer needle endophyte fungus</name>
    <name type="synonym">Phialocephala scopiformis</name>
    <dbReference type="NCBI Taxonomy" id="149040"/>
    <lineage>
        <taxon>Eukaryota</taxon>
        <taxon>Fungi</taxon>
        <taxon>Dikarya</taxon>
        <taxon>Ascomycota</taxon>
        <taxon>Pezizomycotina</taxon>
        <taxon>Leotiomycetes</taxon>
        <taxon>Helotiales</taxon>
        <taxon>Mollisiaceae</taxon>
        <taxon>Mollisia</taxon>
    </lineage>
</organism>
<dbReference type="PANTHER" id="PTHR45681">
    <property type="entry name" value="POLYKETIDE SYNTHASE 44-RELATED"/>
    <property type="match status" value="1"/>
</dbReference>
<gene>
    <name evidence="10" type="ORF">LY89DRAFT_722023</name>
</gene>
<feature type="region of interest" description="N-terminal hotdog fold" evidence="7">
    <location>
        <begin position="426"/>
        <end position="559"/>
    </location>
</feature>
<keyword evidence="2" id="KW-0597">Phosphoprotein</keyword>
<dbReference type="InterPro" id="IPR056501">
    <property type="entry name" value="NAD-bd_HRPKS_sdrA"/>
</dbReference>
<reference evidence="10 11" key="1">
    <citation type="submission" date="2015-10" db="EMBL/GenBank/DDBJ databases">
        <title>Full genome of DAOMC 229536 Phialocephala scopiformis, a fungal endophyte of spruce producing the potent anti-insectan compound rugulosin.</title>
        <authorList>
            <consortium name="DOE Joint Genome Institute"/>
            <person name="Walker A.K."/>
            <person name="Frasz S.L."/>
            <person name="Seifert K.A."/>
            <person name="Miller J.D."/>
            <person name="Mondo S.J."/>
            <person name="Labutti K."/>
            <person name="Lipzen A."/>
            <person name="Dockter R."/>
            <person name="Kennedy M."/>
            <person name="Grigoriev I.V."/>
            <person name="Spatafora J.W."/>
        </authorList>
    </citation>
    <scope>NUCLEOTIDE SEQUENCE [LARGE SCALE GENOMIC DNA]</scope>
    <source>
        <strain evidence="10 11">CBS 120377</strain>
    </source>
</reference>
<evidence type="ECO:0000313" key="10">
    <source>
        <dbReference type="EMBL" id="KUJ12390.1"/>
    </source>
</evidence>
<dbReference type="Pfam" id="PF08659">
    <property type="entry name" value="KR"/>
    <property type="match status" value="2"/>
</dbReference>
<dbReference type="Proteomes" id="UP000070700">
    <property type="component" value="Unassembled WGS sequence"/>
</dbReference>
<dbReference type="InterPro" id="IPR014043">
    <property type="entry name" value="Acyl_transferase_dom"/>
</dbReference>
<dbReference type="Pfam" id="PF21089">
    <property type="entry name" value="PKS_DH_N"/>
    <property type="match status" value="1"/>
</dbReference>
<dbReference type="SMART" id="SM00823">
    <property type="entry name" value="PKS_PP"/>
    <property type="match status" value="1"/>
</dbReference>
<dbReference type="STRING" id="149040.A0A194WWS0"/>
<dbReference type="SUPFAM" id="SSF47336">
    <property type="entry name" value="ACP-like"/>
    <property type="match status" value="1"/>
</dbReference>
<name>A0A194WWS0_MOLSC</name>
<evidence type="ECO:0000259" key="8">
    <source>
        <dbReference type="PROSITE" id="PS50075"/>
    </source>
</evidence>
<dbReference type="EMBL" id="KQ947424">
    <property type="protein sequence ID" value="KUJ12390.1"/>
    <property type="molecule type" value="Genomic_DNA"/>
</dbReference>
<dbReference type="InterPro" id="IPR009081">
    <property type="entry name" value="PP-bd_ACP"/>
</dbReference>
<dbReference type="GeneID" id="28828422"/>
<dbReference type="InterPro" id="IPR036291">
    <property type="entry name" value="NAD(P)-bd_dom_sf"/>
</dbReference>
<evidence type="ECO:0000256" key="1">
    <source>
        <dbReference type="ARBA" id="ARBA00022450"/>
    </source>
</evidence>
<dbReference type="Pfam" id="PF00698">
    <property type="entry name" value="Acyl_transf_1"/>
    <property type="match status" value="1"/>
</dbReference>
<dbReference type="InterPro" id="IPR029063">
    <property type="entry name" value="SAM-dependent_MTases_sf"/>
</dbReference>
<keyword evidence="5" id="KW-0511">Multifunctional enzyme</keyword>
<dbReference type="Gene3D" id="3.40.50.720">
    <property type="entry name" value="NAD(P)-binding Rossmann-like Domain"/>
    <property type="match status" value="2"/>
</dbReference>
<dbReference type="InterPro" id="IPR049552">
    <property type="entry name" value="PKS_DH_N"/>
</dbReference>
<evidence type="ECO:0000256" key="2">
    <source>
        <dbReference type="ARBA" id="ARBA00022553"/>
    </source>
</evidence>
<dbReference type="SUPFAM" id="SSF52151">
    <property type="entry name" value="FabD/lysophospholipase-like"/>
    <property type="match status" value="1"/>
</dbReference>
<dbReference type="PROSITE" id="PS50075">
    <property type="entry name" value="CARRIER"/>
    <property type="match status" value="1"/>
</dbReference>
<dbReference type="InterPro" id="IPR020807">
    <property type="entry name" value="PKS_DH"/>
</dbReference>
<dbReference type="InterPro" id="IPR013968">
    <property type="entry name" value="PKS_KR"/>
</dbReference>
<dbReference type="InterPro" id="IPR011032">
    <property type="entry name" value="GroES-like_sf"/>
</dbReference>
<evidence type="ECO:0000256" key="3">
    <source>
        <dbReference type="ARBA" id="ARBA00022679"/>
    </source>
</evidence>
<evidence type="ECO:0000256" key="6">
    <source>
        <dbReference type="ARBA" id="ARBA00023315"/>
    </source>
</evidence>
<dbReference type="Gene3D" id="3.40.50.150">
    <property type="entry name" value="Vaccinia Virus protein VP39"/>
    <property type="match status" value="1"/>
</dbReference>
<dbReference type="SUPFAM" id="SSF55048">
    <property type="entry name" value="Probable ACP-binding domain of malonyl-CoA ACP transacylase"/>
    <property type="match status" value="1"/>
</dbReference>
<dbReference type="Gene3D" id="3.10.129.110">
    <property type="entry name" value="Polyketide synthase dehydratase"/>
    <property type="match status" value="1"/>
</dbReference>
<dbReference type="SMART" id="SM00826">
    <property type="entry name" value="PKS_DH"/>
    <property type="match status" value="1"/>
</dbReference>
<dbReference type="GO" id="GO:0016746">
    <property type="term" value="F:acyltransferase activity"/>
    <property type="evidence" value="ECO:0007669"/>
    <property type="project" value="UniProtKB-KW"/>
</dbReference>
<dbReference type="PANTHER" id="PTHR45681:SF6">
    <property type="entry name" value="POLYKETIDE SYNTHASE 37"/>
    <property type="match status" value="1"/>
</dbReference>
<feature type="region of interest" description="C-terminal hotdog fold" evidence="7">
    <location>
        <begin position="581"/>
        <end position="736"/>
    </location>
</feature>
<dbReference type="InterPro" id="IPR013217">
    <property type="entry name" value="Methyltransf_12"/>
</dbReference>
<evidence type="ECO:0000313" key="11">
    <source>
        <dbReference type="Proteomes" id="UP000070700"/>
    </source>
</evidence>